<sequence>MAISTAAEVELKRVVPSRSARNAVQSFALRLRRQQDPSLKSARSLATTTALVMRSIVNAHSSSSSSSIEDLVHALQVAGEYLHNAARSEPTIRSTVSRIITILREEAVSAVQNAAPASATLSPSLTVGGGIGIGGDIQLRATPAGSAPGTGASTPHHHFLHHQQQQHSSSSSSSLPQQQQHHHHPLQHSTTTQSHHHPTRPGLNTMPSAFGSFSISDLVSVGSSQGTVTPFSKLAMSSVHSESGANSLEGSGILTPDRTSGLSKTISFLTIEEASKKGKTEASDIAEDEEEEEDEDESDHGEEEEGEGEEEEAEEEDGGEDDEGEHGQLGIKPLLIQAIQEYIDEIDSVPSSIAKDARDHIHSGETILTLGRSRTIEAFLKAAAAKDRHFTVIVPEGAPDYDGHHLARSLALLLPASNPVLLISDSAVQPLMPRISKVLLSAHSILPNGGILTFARGAALASLAATETRTPVVVLAGVFKVCPDWSALLVDGRAAAAGGDKAGPSSLSLPTSLDTAGGGGAGSGGASRRASRALHDSGLLSPPPGLISANVPSLSGSQELLRNSTSNTTTTGATANHPSARTTLVSAAGTKNSKPYSVNPLSPASLWPSSSSSYSSSQHQQHQLGTGHAEAYAPEWEYVDPARIDVLITNVGEHPPSYVYRLVKENYHAE</sequence>
<dbReference type="GO" id="GO:0005851">
    <property type="term" value="C:eukaryotic translation initiation factor 2B complex"/>
    <property type="evidence" value="ECO:0007669"/>
    <property type="project" value="TreeGrafter"/>
</dbReference>
<feature type="compositionally biased region" description="Gly residues" evidence="10">
    <location>
        <begin position="516"/>
        <end position="525"/>
    </location>
</feature>
<evidence type="ECO:0000313" key="11">
    <source>
        <dbReference type="EMBL" id="KAK0547012.1"/>
    </source>
</evidence>
<evidence type="ECO:0000256" key="9">
    <source>
        <dbReference type="RuleBase" id="RU003814"/>
    </source>
</evidence>
<evidence type="ECO:0000256" key="3">
    <source>
        <dbReference type="ARBA" id="ARBA00022490"/>
    </source>
</evidence>
<evidence type="ECO:0000256" key="2">
    <source>
        <dbReference type="ARBA" id="ARBA00007251"/>
    </source>
</evidence>
<keyword evidence="4" id="KW-0396">Initiation factor</keyword>
<evidence type="ECO:0000256" key="8">
    <source>
        <dbReference type="ARBA" id="ARBA00046432"/>
    </source>
</evidence>
<feature type="compositionally biased region" description="Low complexity" evidence="10">
    <location>
        <begin position="141"/>
        <end position="154"/>
    </location>
</feature>
<dbReference type="GO" id="GO:0005829">
    <property type="term" value="C:cytosol"/>
    <property type="evidence" value="ECO:0007669"/>
    <property type="project" value="UniProtKB-SubCell"/>
</dbReference>
<gene>
    <name evidence="11" type="primary">GCD7</name>
    <name evidence="11" type="ORF">OC846_005041</name>
</gene>
<evidence type="ECO:0000256" key="1">
    <source>
        <dbReference type="ARBA" id="ARBA00004514"/>
    </source>
</evidence>
<dbReference type="Gene3D" id="3.40.50.10470">
    <property type="entry name" value="Translation initiation factor eif-2b, domain 2"/>
    <property type="match status" value="2"/>
</dbReference>
<dbReference type="InterPro" id="IPR037171">
    <property type="entry name" value="NagB/RpiA_transferase-like"/>
</dbReference>
<keyword evidence="5" id="KW-0648">Protein biosynthesis</keyword>
<evidence type="ECO:0000256" key="4">
    <source>
        <dbReference type="ARBA" id="ARBA00022540"/>
    </source>
</evidence>
<evidence type="ECO:0000256" key="7">
    <source>
        <dbReference type="ARBA" id="ARBA00044228"/>
    </source>
</evidence>
<feature type="compositionally biased region" description="Polar residues" evidence="10">
    <location>
        <begin position="550"/>
        <end position="562"/>
    </location>
</feature>
<dbReference type="InterPro" id="IPR000649">
    <property type="entry name" value="IF-2B-related"/>
</dbReference>
<feature type="compositionally biased region" description="Low complexity" evidence="10">
    <location>
        <begin position="162"/>
        <end position="179"/>
    </location>
</feature>
<feature type="region of interest" description="Disordered" evidence="10">
    <location>
        <begin position="498"/>
        <end position="578"/>
    </location>
</feature>
<dbReference type="AlphaFoldDB" id="A0AAN6JQA4"/>
<accession>A0AAN6JQA4</accession>
<dbReference type="PANTHER" id="PTHR45859">
    <property type="entry name" value="TRANSLATION INITIATION FACTOR EIF-2B SUBUNIT BETA"/>
    <property type="match status" value="1"/>
</dbReference>
<dbReference type="GO" id="GO:0005085">
    <property type="term" value="F:guanyl-nucleotide exchange factor activity"/>
    <property type="evidence" value="ECO:0007669"/>
    <property type="project" value="TreeGrafter"/>
</dbReference>
<evidence type="ECO:0000313" key="12">
    <source>
        <dbReference type="Proteomes" id="UP001176517"/>
    </source>
</evidence>
<feature type="compositionally biased region" description="Acidic residues" evidence="10">
    <location>
        <begin position="284"/>
        <end position="324"/>
    </location>
</feature>
<feature type="compositionally biased region" description="Low complexity" evidence="10">
    <location>
        <begin position="563"/>
        <end position="576"/>
    </location>
</feature>
<dbReference type="EMBL" id="JAPDMZ010000174">
    <property type="protein sequence ID" value="KAK0547012.1"/>
    <property type="molecule type" value="Genomic_DNA"/>
</dbReference>
<dbReference type="InterPro" id="IPR042529">
    <property type="entry name" value="IF_2B-like_C"/>
</dbReference>
<comment type="caution">
    <text evidence="11">The sequence shown here is derived from an EMBL/GenBank/DDBJ whole genome shotgun (WGS) entry which is preliminary data.</text>
</comment>
<keyword evidence="12" id="KW-1185">Reference proteome</keyword>
<dbReference type="SUPFAM" id="SSF100950">
    <property type="entry name" value="NagB/RpiA/CoA transferase-like"/>
    <property type="match status" value="1"/>
</dbReference>
<dbReference type="PANTHER" id="PTHR45859:SF1">
    <property type="entry name" value="TRANSLATION INITIATION FACTOR EIF-2B SUBUNIT BETA"/>
    <property type="match status" value="1"/>
</dbReference>
<evidence type="ECO:0000256" key="6">
    <source>
        <dbReference type="ARBA" id="ARBA00044122"/>
    </source>
</evidence>
<feature type="compositionally biased region" description="Low complexity" evidence="10">
    <location>
        <begin position="609"/>
        <end position="623"/>
    </location>
</feature>
<feature type="region of interest" description="Disordered" evidence="10">
    <location>
        <begin position="607"/>
        <end position="626"/>
    </location>
</feature>
<keyword evidence="3" id="KW-0963">Cytoplasm</keyword>
<comment type="subcellular location">
    <subcellularLocation>
        <location evidence="1">Cytoplasm</location>
        <location evidence="1">Cytosol</location>
    </subcellularLocation>
</comment>
<comment type="similarity">
    <text evidence="2 9">Belongs to the eIF-2B alpha/beta/delta subunits family.</text>
</comment>
<evidence type="ECO:0000256" key="5">
    <source>
        <dbReference type="ARBA" id="ARBA00022917"/>
    </source>
</evidence>
<feature type="region of interest" description="Disordered" evidence="10">
    <location>
        <begin position="274"/>
        <end position="327"/>
    </location>
</feature>
<proteinExistence type="inferred from homology"/>
<dbReference type="GO" id="GO:0003743">
    <property type="term" value="F:translation initiation factor activity"/>
    <property type="evidence" value="ECO:0007669"/>
    <property type="project" value="UniProtKB-KW"/>
</dbReference>
<name>A0AAN6JQA4_9BASI</name>
<protein>
    <recommendedName>
        <fullName evidence="6">Translation initiation factor eIF2B subunit beta</fullName>
    </recommendedName>
    <alternativeName>
        <fullName evidence="7">eIF2B GDP-GTP exchange factor subunit beta</fullName>
    </alternativeName>
</protein>
<feature type="compositionally biased region" description="Low complexity" evidence="10">
    <location>
        <begin position="498"/>
        <end position="513"/>
    </location>
</feature>
<dbReference type="Pfam" id="PF01008">
    <property type="entry name" value="IF-2B"/>
    <property type="match status" value="1"/>
</dbReference>
<dbReference type="InterPro" id="IPR051855">
    <property type="entry name" value="eIF2B_beta_subunit"/>
</dbReference>
<dbReference type="Proteomes" id="UP001176517">
    <property type="component" value="Unassembled WGS sequence"/>
</dbReference>
<organism evidence="11 12">
    <name type="scientific">Tilletia horrida</name>
    <dbReference type="NCBI Taxonomy" id="155126"/>
    <lineage>
        <taxon>Eukaryota</taxon>
        <taxon>Fungi</taxon>
        <taxon>Dikarya</taxon>
        <taxon>Basidiomycota</taxon>
        <taxon>Ustilaginomycotina</taxon>
        <taxon>Exobasidiomycetes</taxon>
        <taxon>Tilletiales</taxon>
        <taxon>Tilletiaceae</taxon>
        <taxon>Tilletia</taxon>
    </lineage>
</organism>
<evidence type="ECO:0000256" key="10">
    <source>
        <dbReference type="SAM" id="MobiDB-lite"/>
    </source>
</evidence>
<feature type="region of interest" description="Disordered" evidence="10">
    <location>
        <begin position="139"/>
        <end position="208"/>
    </location>
</feature>
<reference evidence="11" key="1">
    <citation type="journal article" date="2023" name="PhytoFront">
        <title>Draft Genome Resources of Seven Strains of Tilletia horrida, Causal Agent of Kernel Smut of Rice.</title>
        <authorList>
            <person name="Khanal S."/>
            <person name="Antony Babu S."/>
            <person name="Zhou X.G."/>
        </authorList>
    </citation>
    <scope>NUCLEOTIDE SEQUENCE</scope>
    <source>
        <strain evidence="11">TX6</strain>
    </source>
</reference>
<comment type="subunit">
    <text evidence="8">Component of the translation initiation factor 2B (eIF2B) complex which is a heterodecamer of two sets of five different subunits: alpha, beta, gamma, delta and epsilon. Subunits alpha, beta and delta comprise a regulatory subcomplex and subunits epsilon and gamma comprise a catalytic subcomplex. Within the complex, the hexameric regulatory complex resides at the center, with the two heterodimeric catalytic subcomplexes bound on opposite sides.</text>
</comment>